<feature type="region of interest" description="Disordered" evidence="1">
    <location>
        <begin position="164"/>
        <end position="208"/>
    </location>
</feature>
<feature type="compositionally biased region" description="Polar residues" evidence="1">
    <location>
        <begin position="317"/>
        <end position="327"/>
    </location>
</feature>
<name>A0A7I4XX00_HAECO</name>
<dbReference type="AlphaFoldDB" id="A0A7I4XX00"/>
<reference evidence="3" key="1">
    <citation type="submission" date="2020-12" db="UniProtKB">
        <authorList>
            <consortium name="WormBaseParasite"/>
        </authorList>
    </citation>
    <scope>IDENTIFICATION</scope>
    <source>
        <strain evidence="3">MHco3</strain>
    </source>
</reference>
<protein>
    <submittedName>
        <fullName evidence="3">Uncharacterized protein</fullName>
    </submittedName>
</protein>
<dbReference type="WBParaSite" id="HCON_00014222-00001">
    <property type="protein sequence ID" value="HCON_00014222-00001"/>
    <property type="gene ID" value="HCON_00014222"/>
</dbReference>
<feature type="compositionally biased region" description="Low complexity" evidence="1">
    <location>
        <begin position="123"/>
        <end position="139"/>
    </location>
</feature>
<proteinExistence type="predicted"/>
<feature type="region of interest" description="Disordered" evidence="1">
    <location>
        <begin position="308"/>
        <end position="327"/>
    </location>
</feature>
<dbReference type="Proteomes" id="UP000025227">
    <property type="component" value="Unplaced"/>
</dbReference>
<organism evidence="2 3">
    <name type="scientific">Haemonchus contortus</name>
    <name type="common">Barber pole worm</name>
    <dbReference type="NCBI Taxonomy" id="6289"/>
    <lineage>
        <taxon>Eukaryota</taxon>
        <taxon>Metazoa</taxon>
        <taxon>Ecdysozoa</taxon>
        <taxon>Nematoda</taxon>
        <taxon>Chromadorea</taxon>
        <taxon>Rhabditida</taxon>
        <taxon>Rhabditina</taxon>
        <taxon>Rhabditomorpha</taxon>
        <taxon>Strongyloidea</taxon>
        <taxon>Trichostrongylidae</taxon>
        <taxon>Haemonchus</taxon>
    </lineage>
</organism>
<dbReference type="OrthoDB" id="10683415at2759"/>
<evidence type="ECO:0000256" key="1">
    <source>
        <dbReference type="SAM" id="MobiDB-lite"/>
    </source>
</evidence>
<feature type="compositionally biased region" description="Basic and acidic residues" evidence="1">
    <location>
        <begin position="81"/>
        <end position="95"/>
    </location>
</feature>
<feature type="compositionally biased region" description="Basic and acidic residues" evidence="1">
    <location>
        <begin position="172"/>
        <end position="183"/>
    </location>
</feature>
<feature type="region of interest" description="Disordered" evidence="1">
    <location>
        <begin position="1"/>
        <end position="140"/>
    </location>
</feature>
<feature type="compositionally biased region" description="Polar residues" evidence="1">
    <location>
        <begin position="17"/>
        <end position="37"/>
    </location>
</feature>
<accession>A0A7I4XX00</accession>
<evidence type="ECO:0000313" key="2">
    <source>
        <dbReference type="Proteomes" id="UP000025227"/>
    </source>
</evidence>
<feature type="compositionally biased region" description="Basic and acidic residues" evidence="1">
    <location>
        <begin position="1"/>
        <end position="15"/>
    </location>
</feature>
<evidence type="ECO:0000313" key="3">
    <source>
        <dbReference type="WBParaSite" id="HCON_00014222-00001"/>
    </source>
</evidence>
<keyword evidence="2" id="KW-1185">Reference proteome</keyword>
<sequence>MKGDGNQRQNVEKKSGRNAQPLDSSSIKRLLANQLSKGGSELPAKSDTSDSSASHERKCSGDQTKSNRRACKNCSMRNPTHVRENMYAKALEKYWKSSGKGSKPEAQASESTKDNGLRSNDVSPTCSSSDACSSRSLVSKSEPFNKARQLELLYAKSLEKMFTAQEKSSTTTREKRGESRTPRDTQGLYKTGITPQKEDRVRSSKNITSNTEDSITTLLTKVDTTEKGITIGKAENVYITIIRCACTSALNPSCPCKRSLTNQSCKIVNAKLLASKSTDPRLHIPESDRRKFSSVKWSPGREVQLVVKRNSKAVPESTASTTAKAQL</sequence>